<evidence type="ECO:0000313" key="2">
    <source>
        <dbReference type="Proteomes" id="UP000297597"/>
    </source>
</evidence>
<name>A0A4Y7RRC7_9FIRM</name>
<dbReference type="PANTHER" id="PTHR38471:SF2">
    <property type="entry name" value="FOUR HELIX BUNDLE PROTEIN"/>
    <property type="match status" value="1"/>
</dbReference>
<dbReference type="RefSeq" id="WP_205077986.1">
    <property type="nucleotide sequence ID" value="NZ_QFFZ01000015.1"/>
</dbReference>
<accession>A0A4Y7RRC7</accession>
<dbReference type="AlphaFoldDB" id="A0A4Y7RRC7"/>
<organism evidence="1 2">
    <name type="scientific">Pelotomaculum propionicicum</name>
    <dbReference type="NCBI Taxonomy" id="258475"/>
    <lineage>
        <taxon>Bacteria</taxon>
        <taxon>Bacillati</taxon>
        <taxon>Bacillota</taxon>
        <taxon>Clostridia</taxon>
        <taxon>Eubacteriales</taxon>
        <taxon>Desulfotomaculaceae</taxon>
        <taxon>Pelotomaculum</taxon>
    </lineage>
</organism>
<reference evidence="1 2" key="1">
    <citation type="journal article" date="2018" name="Environ. Microbiol.">
        <title>Novel energy conservation strategies and behaviour of Pelotomaculum schinkii driving syntrophic propionate catabolism.</title>
        <authorList>
            <person name="Hidalgo-Ahumada C.A.P."/>
            <person name="Nobu M.K."/>
            <person name="Narihiro T."/>
            <person name="Tamaki H."/>
            <person name="Liu W.T."/>
            <person name="Kamagata Y."/>
            <person name="Stams A.J.M."/>
            <person name="Imachi H."/>
            <person name="Sousa D.Z."/>
        </authorList>
    </citation>
    <scope>NUCLEOTIDE SEQUENCE [LARGE SCALE GENOMIC DNA]</scope>
    <source>
        <strain evidence="1 2">MGP</strain>
    </source>
</reference>
<dbReference type="SUPFAM" id="SSF158446">
    <property type="entry name" value="IVS-encoded protein-like"/>
    <property type="match status" value="1"/>
</dbReference>
<proteinExistence type="predicted"/>
<sequence>MSGKKLSIPANIAEGFKKKGKADKARFFNIAQGSLEECRYYLILSSDLNYCNSSQLIQQLEEISKLLESYANSILNPNS</sequence>
<dbReference type="EMBL" id="QFFZ01000015">
    <property type="protein sequence ID" value="TEB11326.1"/>
    <property type="molecule type" value="Genomic_DNA"/>
</dbReference>
<dbReference type="PANTHER" id="PTHR38471">
    <property type="entry name" value="FOUR HELIX BUNDLE PROTEIN"/>
    <property type="match status" value="1"/>
</dbReference>
<evidence type="ECO:0000313" key="1">
    <source>
        <dbReference type="EMBL" id="TEB11326.1"/>
    </source>
</evidence>
<evidence type="ECO:0008006" key="3">
    <source>
        <dbReference type="Google" id="ProtNLM"/>
    </source>
</evidence>
<protein>
    <recommendedName>
        <fullName evidence="3">Four helix bundle protein</fullName>
    </recommendedName>
</protein>
<keyword evidence="2" id="KW-1185">Reference proteome</keyword>
<dbReference type="Proteomes" id="UP000297597">
    <property type="component" value="Unassembled WGS sequence"/>
</dbReference>
<dbReference type="InterPro" id="IPR036583">
    <property type="entry name" value="23S_rRNA_IVS_sf"/>
</dbReference>
<dbReference type="NCBIfam" id="TIGR02436">
    <property type="entry name" value="four helix bundle protein"/>
    <property type="match status" value="1"/>
</dbReference>
<dbReference type="InterPro" id="IPR012657">
    <property type="entry name" value="23S_rRNA-intervening_sequence"/>
</dbReference>
<comment type="caution">
    <text evidence="1">The sequence shown here is derived from an EMBL/GenBank/DDBJ whole genome shotgun (WGS) entry which is preliminary data.</text>
</comment>
<dbReference type="Pfam" id="PF05635">
    <property type="entry name" value="23S_rRNA_IVP"/>
    <property type="match status" value="1"/>
</dbReference>
<dbReference type="Gene3D" id="1.20.1440.60">
    <property type="entry name" value="23S rRNA-intervening sequence"/>
    <property type="match status" value="1"/>
</dbReference>
<gene>
    <name evidence="1" type="ORF">Pmgp_01689</name>
</gene>